<reference evidence="1 2" key="1">
    <citation type="submission" date="2019-10" db="EMBL/GenBank/DDBJ databases">
        <title>Taxonomy of Antarctic Massilia spp.: description of Massilia rubra sp. nov., Massilia aquatica sp. nov., Massilia mucilaginosa sp. nov., Massilia frigida sp. nov. isolated from streams, lakes and regoliths.</title>
        <authorList>
            <person name="Holochova P."/>
            <person name="Sedlacek I."/>
            <person name="Kralova S."/>
            <person name="Maslanova I."/>
            <person name="Busse H.-J."/>
            <person name="Stankova E."/>
            <person name="Vrbovska V."/>
            <person name="Kovarovic V."/>
            <person name="Bartak M."/>
            <person name="Svec P."/>
            <person name="Pantucek R."/>
        </authorList>
    </citation>
    <scope>NUCLEOTIDE SEQUENCE [LARGE SCALE GENOMIC DNA]</scope>
    <source>
        <strain evidence="1 2">CCM 8695</strain>
    </source>
</reference>
<proteinExistence type="predicted"/>
<evidence type="ECO:0000313" key="1">
    <source>
        <dbReference type="EMBL" id="NHZ83891.1"/>
    </source>
</evidence>
<dbReference type="EMBL" id="WHJG01000066">
    <property type="protein sequence ID" value="NHZ83891.1"/>
    <property type="molecule type" value="Genomic_DNA"/>
</dbReference>
<sequence length="142" mass="16325">MSSLIGLLKKLFFPEVAFSQLETAIFNAVQLQLSPEDAELWGKQLQAINKIHRSPDGRHVNWWVMRNGKPDFPRDICYARTDEFKIAVVDLNAKQAKAKLRARVWCVNGHVFSIEFKTPFTVFEKEAQGEWEVSCHILSHPS</sequence>
<comment type="caution">
    <text evidence="1">The sequence shown here is derived from an EMBL/GenBank/DDBJ whole genome shotgun (WGS) entry which is preliminary data.</text>
</comment>
<gene>
    <name evidence="1" type="ORF">F2P44_32170</name>
</gene>
<name>A0ABX0NIQ6_9BURK</name>
<accession>A0ABX0NIQ6</accession>
<keyword evidence="2" id="KW-1185">Reference proteome</keyword>
<protein>
    <submittedName>
        <fullName evidence="1">Uncharacterized protein</fullName>
    </submittedName>
</protein>
<organism evidence="1 2">
    <name type="scientific">Massilia frigida</name>
    <dbReference type="NCBI Taxonomy" id="2609281"/>
    <lineage>
        <taxon>Bacteria</taxon>
        <taxon>Pseudomonadati</taxon>
        <taxon>Pseudomonadota</taxon>
        <taxon>Betaproteobacteria</taxon>
        <taxon>Burkholderiales</taxon>
        <taxon>Oxalobacteraceae</taxon>
        <taxon>Telluria group</taxon>
        <taxon>Massilia</taxon>
    </lineage>
</organism>
<dbReference type="RefSeq" id="WP_167093999.1">
    <property type="nucleotide sequence ID" value="NZ_WHJG01000066.1"/>
</dbReference>
<dbReference type="Proteomes" id="UP000621455">
    <property type="component" value="Unassembled WGS sequence"/>
</dbReference>
<evidence type="ECO:0000313" key="2">
    <source>
        <dbReference type="Proteomes" id="UP000621455"/>
    </source>
</evidence>